<dbReference type="Pfam" id="PF00512">
    <property type="entry name" value="HisKA"/>
    <property type="match status" value="1"/>
</dbReference>
<evidence type="ECO:0000313" key="13">
    <source>
        <dbReference type="EMBL" id="OYD50145.1"/>
    </source>
</evidence>
<evidence type="ECO:0000259" key="11">
    <source>
        <dbReference type="PROSITE" id="PS50109"/>
    </source>
</evidence>
<dbReference type="Gene3D" id="3.30.565.10">
    <property type="entry name" value="Histidine kinase-like ATPase, C-terminal domain"/>
    <property type="match status" value="1"/>
</dbReference>
<dbReference type="PROSITE" id="PS50885">
    <property type="entry name" value="HAMP"/>
    <property type="match status" value="1"/>
</dbReference>
<evidence type="ECO:0000256" key="2">
    <source>
        <dbReference type="ARBA" id="ARBA00004141"/>
    </source>
</evidence>
<gene>
    <name evidence="13" type="ORF">CBY09_11340</name>
</gene>
<dbReference type="Proteomes" id="UP000215441">
    <property type="component" value="Unassembled WGS sequence"/>
</dbReference>
<dbReference type="OrthoDB" id="8554694at2"/>
<proteinExistence type="predicted"/>
<dbReference type="InterPro" id="IPR003660">
    <property type="entry name" value="HAMP_dom"/>
</dbReference>
<dbReference type="PANTHER" id="PTHR45436:SF15">
    <property type="entry name" value="SENSOR HISTIDINE KINASE CUSS"/>
    <property type="match status" value="1"/>
</dbReference>
<dbReference type="Pfam" id="PF02518">
    <property type="entry name" value="HATPase_c"/>
    <property type="match status" value="1"/>
</dbReference>
<dbReference type="InterPro" id="IPR004358">
    <property type="entry name" value="Sig_transdc_His_kin-like_C"/>
</dbReference>
<dbReference type="PROSITE" id="PS50109">
    <property type="entry name" value="HIS_KIN"/>
    <property type="match status" value="1"/>
</dbReference>
<evidence type="ECO:0000256" key="1">
    <source>
        <dbReference type="ARBA" id="ARBA00000085"/>
    </source>
</evidence>
<dbReference type="PANTHER" id="PTHR45436">
    <property type="entry name" value="SENSOR HISTIDINE KINASE YKOH"/>
    <property type="match status" value="1"/>
</dbReference>
<dbReference type="Gene3D" id="1.10.287.130">
    <property type="match status" value="1"/>
</dbReference>
<comment type="caution">
    <text evidence="13">The sequence shown here is derived from an EMBL/GenBank/DDBJ whole genome shotgun (WGS) entry which is preliminary data.</text>
</comment>
<evidence type="ECO:0000259" key="12">
    <source>
        <dbReference type="PROSITE" id="PS50885"/>
    </source>
</evidence>
<dbReference type="GO" id="GO:0005886">
    <property type="term" value="C:plasma membrane"/>
    <property type="evidence" value="ECO:0007669"/>
    <property type="project" value="TreeGrafter"/>
</dbReference>
<keyword evidence="14" id="KW-1185">Reference proteome</keyword>
<dbReference type="InterPro" id="IPR003594">
    <property type="entry name" value="HATPase_dom"/>
</dbReference>
<evidence type="ECO:0000256" key="3">
    <source>
        <dbReference type="ARBA" id="ARBA00012438"/>
    </source>
</evidence>
<keyword evidence="10" id="KW-0472">Membrane</keyword>
<dbReference type="InterPro" id="IPR003661">
    <property type="entry name" value="HisK_dim/P_dom"/>
</dbReference>
<keyword evidence="9" id="KW-0902">Two-component regulatory system</keyword>
<dbReference type="InterPro" id="IPR050428">
    <property type="entry name" value="TCS_sensor_his_kinase"/>
</dbReference>
<evidence type="ECO:0000256" key="7">
    <source>
        <dbReference type="ARBA" id="ARBA00022777"/>
    </source>
</evidence>
<sequence>MRRTLLALLAAMALVWLVLLGQAAITHYRAMDTNPGVRQLAQGLAGALAALDQPAEARALVHGMAHTLNAMRAEVDLLQGTSLLLQLQDRTGQLLHSSTAGVHAVVLAGDAGHAAMDVAGTPHWVAWESTGPWRVVVAEPRLADARLLGFMGEDLAASVLLALPLVGLPLWLAVRTGLRPLARLDAQIAARSAHDLRPLQHLPPQRELHGLAQSFDQLLARLRAHLAREKALVHDAAHELRTPMAVIATQAHVLAQAPEGPARAQASEALTRAVQRAAHLSEQLLTLAALEEAPALHPAAPQDLMALLQDCLAERAGWAEGLGVELSLDGPDTLELPLDRQLLWSALGNVLDNALKHGCGPGAGREVQLRVRQEGGDVVVWIADDGPGIAAGEQERVFERFWRSPRARSSGSGLGLTIAQQAIGHLGGQVRLGPGLHGRGVGFTLRWPVAG</sequence>
<protein>
    <recommendedName>
        <fullName evidence="3">histidine kinase</fullName>
        <ecNumber evidence="3">2.7.13.3</ecNumber>
    </recommendedName>
</protein>
<feature type="domain" description="HAMP" evidence="12">
    <location>
        <begin position="175"/>
        <end position="227"/>
    </location>
</feature>
<reference evidence="13 14" key="1">
    <citation type="submission" date="2017-07" db="EMBL/GenBank/DDBJ databases">
        <title>Acidovorax KNDSW TSA 6 genome sequence and assembly.</title>
        <authorList>
            <person name="Mayilraj S."/>
        </authorList>
    </citation>
    <scope>NUCLEOTIDE SEQUENCE [LARGE SCALE GENOMIC DNA]</scope>
    <source>
        <strain evidence="13 14">KNDSW-TSA6</strain>
    </source>
</reference>
<keyword evidence="6" id="KW-0812">Transmembrane</keyword>
<evidence type="ECO:0000256" key="6">
    <source>
        <dbReference type="ARBA" id="ARBA00022692"/>
    </source>
</evidence>
<dbReference type="SUPFAM" id="SSF55874">
    <property type="entry name" value="ATPase domain of HSP90 chaperone/DNA topoisomerase II/histidine kinase"/>
    <property type="match status" value="1"/>
</dbReference>
<dbReference type="CDD" id="cd00082">
    <property type="entry name" value="HisKA"/>
    <property type="match status" value="1"/>
</dbReference>
<dbReference type="CDD" id="cd00075">
    <property type="entry name" value="HATPase"/>
    <property type="match status" value="1"/>
</dbReference>
<keyword evidence="7 13" id="KW-0418">Kinase</keyword>
<dbReference type="PRINTS" id="PR00344">
    <property type="entry name" value="BCTRLSENSOR"/>
</dbReference>
<dbReference type="InterPro" id="IPR036097">
    <property type="entry name" value="HisK_dim/P_sf"/>
</dbReference>
<dbReference type="InterPro" id="IPR005467">
    <property type="entry name" value="His_kinase_dom"/>
</dbReference>
<evidence type="ECO:0000256" key="10">
    <source>
        <dbReference type="ARBA" id="ARBA00023136"/>
    </source>
</evidence>
<evidence type="ECO:0000256" key="4">
    <source>
        <dbReference type="ARBA" id="ARBA00022553"/>
    </source>
</evidence>
<dbReference type="GO" id="GO:0000155">
    <property type="term" value="F:phosphorelay sensor kinase activity"/>
    <property type="evidence" value="ECO:0007669"/>
    <property type="project" value="InterPro"/>
</dbReference>
<comment type="subcellular location">
    <subcellularLocation>
        <location evidence="2">Membrane</location>
        <topology evidence="2">Multi-pass membrane protein</topology>
    </subcellularLocation>
</comment>
<dbReference type="InterPro" id="IPR036890">
    <property type="entry name" value="HATPase_C_sf"/>
</dbReference>
<comment type="catalytic activity">
    <reaction evidence="1">
        <text>ATP + protein L-histidine = ADP + protein N-phospho-L-histidine.</text>
        <dbReference type="EC" id="2.7.13.3"/>
    </reaction>
</comment>
<dbReference type="SUPFAM" id="SSF47384">
    <property type="entry name" value="Homodimeric domain of signal transducing histidine kinase"/>
    <property type="match status" value="1"/>
</dbReference>
<evidence type="ECO:0000313" key="14">
    <source>
        <dbReference type="Proteomes" id="UP000215441"/>
    </source>
</evidence>
<dbReference type="AlphaFoldDB" id="A0A235ENY7"/>
<evidence type="ECO:0000256" key="5">
    <source>
        <dbReference type="ARBA" id="ARBA00022679"/>
    </source>
</evidence>
<evidence type="ECO:0000256" key="9">
    <source>
        <dbReference type="ARBA" id="ARBA00023012"/>
    </source>
</evidence>
<dbReference type="EC" id="2.7.13.3" evidence="3"/>
<dbReference type="SMART" id="SM00387">
    <property type="entry name" value="HATPase_c"/>
    <property type="match status" value="1"/>
</dbReference>
<feature type="domain" description="Histidine kinase" evidence="11">
    <location>
        <begin position="235"/>
        <end position="451"/>
    </location>
</feature>
<name>A0A235ENY7_9BURK</name>
<accession>A0A235ENY7</accession>
<keyword evidence="5" id="KW-0808">Transferase</keyword>
<organism evidence="13 14">
    <name type="scientific">Acidovorax kalamii</name>
    <dbReference type="NCBI Taxonomy" id="2004485"/>
    <lineage>
        <taxon>Bacteria</taxon>
        <taxon>Pseudomonadati</taxon>
        <taxon>Pseudomonadota</taxon>
        <taxon>Betaproteobacteria</taxon>
        <taxon>Burkholderiales</taxon>
        <taxon>Comamonadaceae</taxon>
        <taxon>Acidovorax</taxon>
    </lineage>
</organism>
<dbReference type="EMBL" id="NOIG01000007">
    <property type="protein sequence ID" value="OYD50145.1"/>
    <property type="molecule type" value="Genomic_DNA"/>
</dbReference>
<keyword evidence="8" id="KW-1133">Transmembrane helix</keyword>
<dbReference type="SMART" id="SM00388">
    <property type="entry name" value="HisKA"/>
    <property type="match status" value="1"/>
</dbReference>
<evidence type="ECO:0000256" key="8">
    <source>
        <dbReference type="ARBA" id="ARBA00022989"/>
    </source>
</evidence>
<keyword evidence="4" id="KW-0597">Phosphoprotein</keyword>